<dbReference type="CDD" id="cd09110">
    <property type="entry name" value="PLDc_CLS_1"/>
    <property type="match status" value="1"/>
</dbReference>
<keyword evidence="11 12" id="KW-1208">Phospholipid metabolism</keyword>
<dbReference type="SUPFAM" id="SSF56024">
    <property type="entry name" value="Phospholipase D/nuclease"/>
    <property type="match status" value="2"/>
</dbReference>
<comment type="similarity">
    <text evidence="12">Belongs to the phospholipase D family. Cardiolipin synthase subfamily.</text>
</comment>
<evidence type="ECO:0000313" key="15">
    <source>
        <dbReference type="EMBL" id="MBC5623165.1"/>
    </source>
</evidence>
<evidence type="ECO:0000256" key="6">
    <source>
        <dbReference type="ARBA" id="ARBA00022737"/>
    </source>
</evidence>
<keyword evidence="9 12" id="KW-0472">Membrane</keyword>
<evidence type="ECO:0000313" key="16">
    <source>
        <dbReference type="Proteomes" id="UP000646484"/>
    </source>
</evidence>
<dbReference type="Proteomes" id="UP000646484">
    <property type="component" value="Unassembled WGS sequence"/>
</dbReference>
<dbReference type="RefSeq" id="WP_186978215.1">
    <property type="nucleotide sequence ID" value="NZ_JACOOH010000009.1"/>
</dbReference>
<protein>
    <recommendedName>
        <fullName evidence="12 13">Cardiolipin synthase</fullName>
        <shortName evidence="12">CL synthase</shortName>
        <ecNumber evidence="12 13">2.7.8.-</ecNumber>
    </recommendedName>
</protein>
<keyword evidence="3 12" id="KW-0444">Lipid biosynthesis</keyword>
<evidence type="ECO:0000256" key="8">
    <source>
        <dbReference type="ARBA" id="ARBA00023098"/>
    </source>
</evidence>
<keyword evidence="5 12" id="KW-0812">Transmembrane</keyword>
<dbReference type="NCBIfam" id="TIGR04265">
    <property type="entry name" value="bac_cardiolipin"/>
    <property type="match status" value="1"/>
</dbReference>
<dbReference type="HAMAP" id="MF_01916">
    <property type="entry name" value="Cardiolipin_synth_Cls"/>
    <property type="match status" value="1"/>
</dbReference>
<evidence type="ECO:0000256" key="2">
    <source>
        <dbReference type="ARBA" id="ARBA00022475"/>
    </source>
</evidence>
<dbReference type="EMBL" id="JACOOH010000009">
    <property type="protein sequence ID" value="MBC5623165.1"/>
    <property type="molecule type" value="Genomic_DNA"/>
</dbReference>
<feature type="transmembrane region" description="Helical" evidence="12">
    <location>
        <begin position="12"/>
        <end position="32"/>
    </location>
</feature>
<feature type="active site" evidence="12">
    <location>
        <position position="230"/>
    </location>
</feature>
<feature type="active site" evidence="12">
    <location>
        <position position="414"/>
    </location>
</feature>
<evidence type="ECO:0000256" key="3">
    <source>
        <dbReference type="ARBA" id="ARBA00022516"/>
    </source>
</evidence>
<dbReference type="Gene3D" id="3.30.870.10">
    <property type="entry name" value="Endonuclease Chain A"/>
    <property type="match status" value="2"/>
</dbReference>
<keyword evidence="10 12" id="KW-0594">Phospholipid biosynthesis</keyword>
<reference evidence="15 16" key="1">
    <citation type="submission" date="2020-08" db="EMBL/GenBank/DDBJ databases">
        <title>Genome public.</title>
        <authorList>
            <person name="Liu C."/>
            <person name="Sun Q."/>
        </authorList>
    </citation>
    <scope>NUCLEOTIDE SEQUENCE [LARGE SCALE GENOMIC DNA]</scope>
    <source>
        <strain evidence="15 16">NSJ-56</strain>
    </source>
</reference>
<dbReference type="InterPro" id="IPR027379">
    <property type="entry name" value="CLS_N"/>
</dbReference>
<organism evidence="15 16">
    <name type="scientific">Butyricimonas hominis</name>
    <dbReference type="NCBI Taxonomy" id="2763032"/>
    <lineage>
        <taxon>Bacteria</taxon>
        <taxon>Pseudomonadati</taxon>
        <taxon>Bacteroidota</taxon>
        <taxon>Bacteroidia</taxon>
        <taxon>Bacteroidales</taxon>
        <taxon>Odoribacteraceae</taxon>
        <taxon>Butyricimonas</taxon>
    </lineage>
</organism>
<feature type="active site" evidence="12">
    <location>
        <position position="407"/>
    </location>
</feature>
<evidence type="ECO:0000256" key="9">
    <source>
        <dbReference type="ARBA" id="ARBA00023136"/>
    </source>
</evidence>
<feature type="domain" description="PLD phosphodiesterase" evidence="14">
    <location>
        <begin position="225"/>
        <end position="252"/>
    </location>
</feature>
<evidence type="ECO:0000259" key="14">
    <source>
        <dbReference type="PROSITE" id="PS50035"/>
    </source>
</evidence>
<proteinExistence type="inferred from homology"/>
<comment type="function">
    <text evidence="12">Catalyzes the reversible phosphatidyl group transfer from one phosphatidylglycerol molecule to another to form cardiolipin (CL) (diphosphatidylglycerol) and glycerol.</text>
</comment>
<dbReference type="PANTHER" id="PTHR21248:SF22">
    <property type="entry name" value="PHOSPHOLIPASE D"/>
    <property type="match status" value="1"/>
</dbReference>
<dbReference type="PANTHER" id="PTHR21248">
    <property type="entry name" value="CARDIOLIPIN SYNTHASE"/>
    <property type="match status" value="1"/>
</dbReference>
<dbReference type="CDD" id="cd09112">
    <property type="entry name" value="PLDc_CLS_2"/>
    <property type="match status" value="1"/>
</dbReference>
<keyword evidence="4 12" id="KW-0808">Transferase</keyword>
<keyword evidence="7 12" id="KW-1133">Transmembrane helix</keyword>
<evidence type="ECO:0000256" key="4">
    <source>
        <dbReference type="ARBA" id="ARBA00022679"/>
    </source>
</evidence>
<evidence type="ECO:0000256" key="11">
    <source>
        <dbReference type="ARBA" id="ARBA00023264"/>
    </source>
</evidence>
<keyword evidence="6" id="KW-0677">Repeat</keyword>
<evidence type="ECO:0000256" key="5">
    <source>
        <dbReference type="ARBA" id="ARBA00022692"/>
    </source>
</evidence>
<gene>
    <name evidence="15" type="primary">cls</name>
    <name evidence="15" type="ORF">H8S64_18890</name>
</gene>
<dbReference type="InterPro" id="IPR030874">
    <property type="entry name" value="Cardiolipin_synth_Firmi"/>
</dbReference>
<evidence type="ECO:0000256" key="12">
    <source>
        <dbReference type="HAMAP-Rule" id="MF_01916"/>
    </source>
</evidence>
<name>A0ABR7D5F0_9BACT</name>
<comment type="catalytic activity">
    <reaction evidence="12">
        <text>2 a 1,2-diacyl-sn-glycero-3-phospho-(1'-sn-glycerol) = a cardiolipin + glycerol</text>
        <dbReference type="Rhea" id="RHEA:31451"/>
        <dbReference type="ChEBI" id="CHEBI:17754"/>
        <dbReference type="ChEBI" id="CHEBI:62237"/>
        <dbReference type="ChEBI" id="CHEBI:64716"/>
    </reaction>
</comment>
<feature type="transmembrane region" description="Helical" evidence="12">
    <location>
        <begin position="44"/>
        <end position="64"/>
    </location>
</feature>
<feature type="active site" evidence="12">
    <location>
        <position position="232"/>
    </location>
</feature>
<feature type="active site" evidence="12">
    <location>
        <position position="409"/>
    </location>
</feature>
<dbReference type="EC" id="2.7.8.-" evidence="12 13"/>
<evidence type="ECO:0000256" key="7">
    <source>
        <dbReference type="ARBA" id="ARBA00022989"/>
    </source>
</evidence>
<sequence>MKINLANWVNIVADVGVVLYILAILAIIYTIILENRNPVRTLAWILVLVLAPGFGLLFYIYFGMNYRKVKMFSMKGLGDFKWLQYMSEDQKQRIQKAELLKKADMEAVKPLMTLLLNNSKALLSRNNTAEILNNGEETFGSIFKAIAKAKKYIHLEYYIIEKGELGDKLKSLLIQKAKEGVEVRVIFDDVGSWQLPKSYIREMREAGIQVYPFLPVRFPLFTNKANYRNHRKIIVIDGDTGFIGGLNFADRYLYGLPGIGIWRDTHLKVKGEAVTSLQVVFLFDWYFVRQELLLNKAEYLPNKKADGNVVIQTVASGPDSDWTSIQQAYFTLINMAKKYVFISTPYFMPGETTINSLKTAAMSGVDVRIMIPYKSDSLLTYWCTRSYIEELLEAGVRVFQYRKGFNHSKVIVMDGLVSTVGTANMDIRSFEQNFEVNLILYDRNVSRQLGSDFLNDLKESHEVSLHQWKFRPKRDKIRESLARLFAPLL</sequence>
<comment type="subcellular location">
    <subcellularLocation>
        <location evidence="1 12">Cell membrane</location>
        <topology evidence="1 12">Multi-pass membrane protein</topology>
    </subcellularLocation>
</comment>
<keyword evidence="2 12" id="KW-1003">Cell membrane</keyword>
<dbReference type="SMART" id="SM00155">
    <property type="entry name" value="PLDc"/>
    <property type="match status" value="2"/>
</dbReference>
<dbReference type="Pfam" id="PF13091">
    <property type="entry name" value="PLDc_2"/>
    <property type="match status" value="2"/>
</dbReference>
<accession>A0ABR7D5F0</accession>
<dbReference type="PROSITE" id="PS50035">
    <property type="entry name" value="PLD"/>
    <property type="match status" value="2"/>
</dbReference>
<keyword evidence="8 12" id="KW-0443">Lipid metabolism</keyword>
<feature type="domain" description="PLD phosphodiesterase" evidence="14">
    <location>
        <begin position="402"/>
        <end position="429"/>
    </location>
</feature>
<comment type="caution">
    <text evidence="15">The sequence shown here is derived from an EMBL/GenBank/DDBJ whole genome shotgun (WGS) entry which is preliminary data.</text>
</comment>
<dbReference type="InterPro" id="IPR001736">
    <property type="entry name" value="PLipase_D/transphosphatidylase"/>
</dbReference>
<feature type="active site" evidence="12">
    <location>
        <position position="237"/>
    </location>
</feature>
<evidence type="ECO:0000256" key="10">
    <source>
        <dbReference type="ARBA" id="ARBA00023209"/>
    </source>
</evidence>
<dbReference type="InterPro" id="IPR022924">
    <property type="entry name" value="Cardiolipin_synthase"/>
</dbReference>
<evidence type="ECO:0000256" key="13">
    <source>
        <dbReference type="NCBIfam" id="TIGR04265"/>
    </source>
</evidence>
<dbReference type="Pfam" id="PF13396">
    <property type="entry name" value="PLDc_N"/>
    <property type="match status" value="1"/>
</dbReference>
<keyword evidence="16" id="KW-1185">Reference proteome</keyword>
<evidence type="ECO:0000256" key="1">
    <source>
        <dbReference type="ARBA" id="ARBA00004651"/>
    </source>
</evidence>
<dbReference type="InterPro" id="IPR025202">
    <property type="entry name" value="PLD-like_dom"/>
</dbReference>